<proteinExistence type="predicted"/>
<evidence type="ECO:0000313" key="7">
    <source>
        <dbReference type="Proteomes" id="UP001595528"/>
    </source>
</evidence>
<keyword evidence="7" id="KW-1185">Reference proteome</keyword>
<name>A0ABV7KY90_9PROT</name>
<organism evidence="6 7">
    <name type="scientific">Marinibaculum pumilum</name>
    <dbReference type="NCBI Taxonomy" id="1766165"/>
    <lineage>
        <taxon>Bacteria</taxon>
        <taxon>Pseudomonadati</taxon>
        <taxon>Pseudomonadota</taxon>
        <taxon>Alphaproteobacteria</taxon>
        <taxon>Rhodospirillales</taxon>
        <taxon>Rhodospirillaceae</taxon>
        <taxon>Marinibaculum</taxon>
    </lineage>
</organism>
<sequence length="117" mass="12428">MSESTATATGLDPAAEEALVRDGFWRKLRRTAGHVPFAEDAAAAFYSATDRATPLTVKATLFGALAYFVLPTDAVADFLPLIGYGDDLAVLLAATRAVGGSIRDSHRAAARRFLQKD</sequence>
<keyword evidence="2" id="KW-0812">Transmembrane</keyword>
<accession>A0ABV7KY90</accession>
<evidence type="ECO:0000313" key="6">
    <source>
        <dbReference type="EMBL" id="MFC3227121.1"/>
    </source>
</evidence>
<dbReference type="Proteomes" id="UP001595528">
    <property type="component" value="Unassembled WGS sequence"/>
</dbReference>
<protein>
    <submittedName>
        <fullName evidence="6">YkvA family protein</fullName>
    </submittedName>
</protein>
<evidence type="ECO:0000256" key="4">
    <source>
        <dbReference type="ARBA" id="ARBA00023136"/>
    </source>
</evidence>
<keyword evidence="3" id="KW-1133">Transmembrane helix</keyword>
<evidence type="ECO:0000256" key="3">
    <source>
        <dbReference type="ARBA" id="ARBA00022989"/>
    </source>
</evidence>
<dbReference type="InterPro" id="IPR016983">
    <property type="entry name" value="UCP031804"/>
</dbReference>
<dbReference type="RefSeq" id="WP_379899284.1">
    <property type="nucleotide sequence ID" value="NZ_JBHRTR010000020.1"/>
</dbReference>
<dbReference type="PIRSF" id="PIRSF031804">
    <property type="entry name" value="UCP031804"/>
    <property type="match status" value="1"/>
</dbReference>
<dbReference type="InterPro" id="IPR010652">
    <property type="entry name" value="DUF1232"/>
</dbReference>
<gene>
    <name evidence="6" type="ORF">ACFOGJ_07775</name>
</gene>
<comment type="subcellular location">
    <subcellularLocation>
        <location evidence="1">Endomembrane system</location>
        <topology evidence="1">Multi-pass membrane protein</topology>
    </subcellularLocation>
</comment>
<dbReference type="Pfam" id="PF06803">
    <property type="entry name" value="DUF1232"/>
    <property type="match status" value="1"/>
</dbReference>
<evidence type="ECO:0000256" key="2">
    <source>
        <dbReference type="ARBA" id="ARBA00022692"/>
    </source>
</evidence>
<keyword evidence="4" id="KW-0472">Membrane</keyword>
<reference evidence="7" key="1">
    <citation type="journal article" date="2019" name="Int. J. Syst. Evol. Microbiol.">
        <title>The Global Catalogue of Microorganisms (GCM) 10K type strain sequencing project: providing services to taxonomists for standard genome sequencing and annotation.</title>
        <authorList>
            <consortium name="The Broad Institute Genomics Platform"/>
            <consortium name="The Broad Institute Genome Sequencing Center for Infectious Disease"/>
            <person name="Wu L."/>
            <person name="Ma J."/>
        </authorList>
    </citation>
    <scope>NUCLEOTIDE SEQUENCE [LARGE SCALE GENOMIC DNA]</scope>
    <source>
        <strain evidence="7">KCTC 42964</strain>
    </source>
</reference>
<comment type="caution">
    <text evidence="6">The sequence shown here is derived from an EMBL/GenBank/DDBJ whole genome shotgun (WGS) entry which is preliminary data.</text>
</comment>
<dbReference type="EMBL" id="JBHRTR010000020">
    <property type="protein sequence ID" value="MFC3227121.1"/>
    <property type="molecule type" value="Genomic_DNA"/>
</dbReference>
<feature type="domain" description="DUF1232" evidence="5">
    <location>
        <begin position="57"/>
        <end position="92"/>
    </location>
</feature>
<evidence type="ECO:0000259" key="5">
    <source>
        <dbReference type="Pfam" id="PF06803"/>
    </source>
</evidence>
<evidence type="ECO:0000256" key="1">
    <source>
        <dbReference type="ARBA" id="ARBA00004127"/>
    </source>
</evidence>